<protein>
    <submittedName>
        <fullName evidence="4 5">Uncharacterized protein LOC129922979</fullName>
    </submittedName>
</protein>
<dbReference type="RefSeq" id="XP_055867434.1">
    <property type="nucleotide sequence ID" value="XM_056011459.1"/>
</dbReference>
<evidence type="ECO:0000256" key="2">
    <source>
        <dbReference type="SAM" id="SignalP"/>
    </source>
</evidence>
<gene>
    <name evidence="4 5 6 7 8 9" type="primary">LOC129922979</name>
</gene>
<evidence type="ECO:0000256" key="1">
    <source>
        <dbReference type="SAM" id="Phobius"/>
    </source>
</evidence>
<keyword evidence="1" id="KW-1133">Transmembrane helix</keyword>
<dbReference type="RefSeq" id="XP_055867433.1">
    <property type="nucleotide sequence ID" value="XM_056011458.1"/>
</dbReference>
<evidence type="ECO:0000313" key="3">
    <source>
        <dbReference type="Proteomes" id="UP001165740"/>
    </source>
</evidence>
<evidence type="ECO:0000313" key="5">
    <source>
        <dbReference type="RefSeq" id="XP_055867431.1"/>
    </source>
</evidence>
<feature type="chain" id="PRO_5044702496" evidence="2">
    <location>
        <begin position="20"/>
        <end position="321"/>
    </location>
</feature>
<dbReference type="RefSeq" id="XP_055867429.1">
    <property type="nucleotide sequence ID" value="XM_056011454.1"/>
</dbReference>
<dbReference type="OrthoDB" id="6193065at2759"/>
<evidence type="ECO:0000313" key="9">
    <source>
        <dbReference type="RefSeq" id="XP_055867435.1"/>
    </source>
</evidence>
<dbReference type="Proteomes" id="UP001165740">
    <property type="component" value="Chromosome 14"/>
</dbReference>
<dbReference type="RefSeq" id="XP_055867431.1">
    <property type="nucleotide sequence ID" value="XM_056011456.1"/>
</dbReference>
<reference evidence="4 5" key="1">
    <citation type="submission" date="2025-04" db="UniProtKB">
        <authorList>
            <consortium name="RefSeq"/>
        </authorList>
    </citation>
    <scope>IDENTIFICATION</scope>
</reference>
<dbReference type="AlphaFoldDB" id="A0A9W2YXJ1"/>
<feature type="signal peptide" evidence="2">
    <location>
        <begin position="1"/>
        <end position="19"/>
    </location>
</feature>
<sequence length="321" mass="37038">MLRIIFLYALTFIAIVVNANYGITLKEYDRNCGQVLIEDVDNITYTALVRSTTNNMDLKNYLVRFHLQRKDDNEFVQMCEVDLEKGCEEKLQKQCYCRNNYEIVWNTTAIHEDSHAQVTASLKHKANGKVESNNLTVPLILKAPSLVNVHLLVNDQLVQHNGEIHISNDEKNLSIRFSTDDEKKFQDYGLHFDVEHYRGSSVRISLKPEKLTINIMMCDRKLDHFNLRIKYDEQTQRTPESLESYTTPQDSDEQDNVSVNWTIPLAVICGILSIALIISLYVNVPTIKAKIKEMKLKPKKAQEWPYNGNAEVKEKLNGNFV</sequence>
<dbReference type="RefSeq" id="XP_055867435.1">
    <property type="nucleotide sequence ID" value="XM_056011460.1"/>
</dbReference>
<proteinExistence type="predicted"/>
<name>A0A9W2YXJ1_BIOGL</name>
<keyword evidence="3" id="KW-1185">Reference proteome</keyword>
<keyword evidence="1" id="KW-0472">Membrane</keyword>
<dbReference type="GeneID" id="129922979"/>
<keyword evidence="2" id="KW-0732">Signal</keyword>
<evidence type="ECO:0000313" key="4">
    <source>
        <dbReference type="RefSeq" id="XP_055867429.1"/>
    </source>
</evidence>
<evidence type="ECO:0000313" key="6">
    <source>
        <dbReference type="RefSeq" id="XP_055867432.1"/>
    </source>
</evidence>
<evidence type="ECO:0000313" key="7">
    <source>
        <dbReference type="RefSeq" id="XP_055867433.1"/>
    </source>
</evidence>
<feature type="transmembrane region" description="Helical" evidence="1">
    <location>
        <begin position="261"/>
        <end position="284"/>
    </location>
</feature>
<dbReference type="RefSeq" id="XP_055867432.1">
    <property type="nucleotide sequence ID" value="XM_056011457.1"/>
</dbReference>
<organism evidence="3 8">
    <name type="scientific">Biomphalaria glabrata</name>
    <name type="common">Bloodfluke planorb</name>
    <name type="synonym">Freshwater snail</name>
    <dbReference type="NCBI Taxonomy" id="6526"/>
    <lineage>
        <taxon>Eukaryota</taxon>
        <taxon>Metazoa</taxon>
        <taxon>Spiralia</taxon>
        <taxon>Lophotrochozoa</taxon>
        <taxon>Mollusca</taxon>
        <taxon>Gastropoda</taxon>
        <taxon>Heterobranchia</taxon>
        <taxon>Euthyneura</taxon>
        <taxon>Panpulmonata</taxon>
        <taxon>Hygrophila</taxon>
        <taxon>Lymnaeoidea</taxon>
        <taxon>Planorbidae</taxon>
        <taxon>Biomphalaria</taxon>
    </lineage>
</organism>
<keyword evidence="1" id="KW-0812">Transmembrane</keyword>
<evidence type="ECO:0000313" key="8">
    <source>
        <dbReference type="RefSeq" id="XP_055867434.1"/>
    </source>
</evidence>
<accession>A0A9W2YXJ1</accession>